<keyword evidence="3" id="KW-1185">Reference proteome</keyword>
<evidence type="ECO:0008006" key="4">
    <source>
        <dbReference type="Google" id="ProtNLM"/>
    </source>
</evidence>
<keyword evidence="1" id="KW-0472">Membrane</keyword>
<feature type="transmembrane region" description="Helical" evidence="1">
    <location>
        <begin position="51"/>
        <end position="72"/>
    </location>
</feature>
<evidence type="ECO:0000256" key="1">
    <source>
        <dbReference type="SAM" id="Phobius"/>
    </source>
</evidence>
<name>A0A1B7ZBM3_9FLAO</name>
<dbReference type="KEGG" id="mart:BTR34_02715"/>
<protein>
    <recommendedName>
        <fullName evidence="4">DUF3379 domain-containing protein</fullName>
    </recommendedName>
</protein>
<gene>
    <name evidence="2" type="ORF">A9200_16675</name>
</gene>
<dbReference type="AlphaFoldDB" id="A0A1B7ZBM3"/>
<dbReference type="RefSeq" id="WP_068484176.1">
    <property type="nucleotide sequence ID" value="NZ_CP018760.1"/>
</dbReference>
<evidence type="ECO:0000313" key="2">
    <source>
        <dbReference type="EMBL" id="OBR40114.1"/>
    </source>
</evidence>
<dbReference type="Proteomes" id="UP000092164">
    <property type="component" value="Unassembled WGS sequence"/>
</dbReference>
<dbReference type="OrthoDB" id="1143801at2"/>
<keyword evidence="1" id="KW-0812">Transmembrane</keyword>
<proteinExistence type="predicted"/>
<reference evidence="3" key="1">
    <citation type="submission" date="2016-06" db="EMBL/GenBank/DDBJ databases">
        <authorList>
            <person name="Zhan P."/>
        </authorList>
    </citation>
    <scope>NUCLEOTIDE SEQUENCE [LARGE SCALE GENOMIC DNA]</scope>
    <source>
        <strain evidence="3">T28</strain>
    </source>
</reference>
<keyword evidence="1" id="KW-1133">Transmembrane helix</keyword>
<dbReference type="STRING" id="1836467.BTR34_02715"/>
<sequence length="187" mass="21403">MKKDTIENLFNRLHDKIDFEEPNEGHQMRFLDKLNAANGVATLAPKKNYSWLRMAFVAAAITLLLTVGVFQLNTAYTIDKQVAKISPEASKTQFHFANLIEEQIKELNAEKSPETEKIINDTMLQLKKLQLDYDKMEQDLLNGGNSKLILSAMITNFQTRIDLLNEVMIQIENIKTIKNINDANYTI</sequence>
<organism evidence="2 3">
    <name type="scientific">Maribacter hydrothermalis</name>
    <dbReference type="NCBI Taxonomy" id="1836467"/>
    <lineage>
        <taxon>Bacteria</taxon>
        <taxon>Pseudomonadati</taxon>
        <taxon>Bacteroidota</taxon>
        <taxon>Flavobacteriia</taxon>
        <taxon>Flavobacteriales</taxon>
        <taxon>Flavobacteriaceae</taxon>
        <taxon>Maribacter</taxon>
    </lineage>
</organism>
<dbReference type="EMBL" id="LZFP01000009">
    <property type="protein sequence ID" value="OBR40114.1"/>
    <property type="molecule type" value="Genomic_DNA"/>
</dbReference>
<comment type="caution">
    <text evidence="2">The sequence shown here is derived from an EMBL/GenBank/DDBJ whole genome shotgun (WGS) entry which is preliminary data.</text>
</comment>
<accession>A0A1B7ZBM3</accession>
<evidence type="ECO:0000313" key="3">
    <source>
        <dbReference type="Proteomes" id="UP000092164"/>
    </source>
</evidence>